<evidence type="ECO:0000259" key="3">
    <source>
        <dbReference type="Pfam" id="PF00171"/>
    </source>
</evidence>
<dbReference type="InterPro" id="IPR016163">
    <property type="entry name" value="Ald_DH_C"/>
</dbReference>
<dbReference type="PANTHER" id="PTHR42862">
    <property type="entry name" value="DELTA-1-PYRROLINE-5-CARBOXYLATE DEHYDROGENASE 1, ISOFORM A-RELATED"/>
    <property type="match status" value="1"/>
</dbReference>
<dbReference type="Pfam" id="PF00171">
    <property type="entry name" value="Aldedh"/>
    <property type="match status" value="1"/>
</dbReference>
<dbReference type="GO" id="GO:0003842">
    <property type="term" value="F:L-glutamate gamma-semialdehyde dehydrogenase activity"/>
    <property type="evidence" value="ECO:0007669"/>
    <property type="project" value="TreeGrafter"/>
</dbReference>
<proteinExistence type="predicted"/>
<organism evidence="4 5">
    <name type="scientific">Streptomyces europaeiscabiei</name>
    <dbReference type="NCBI Taxonomy" id="146819"/>
    <lineage>
        <taxon>Bacteria</taxon>
        <taxon>Bacillati</taxon>
        <taxon>Actinomycetota</taxon>
        <taxon>Actinomycetes</taxon>
        <taxon>Kitasatosporales</taxon>
        <taxon>Streptomycetaceae</taxon>
        <taxon>Streptomyces</taxon>
    </lineage>
</organism>
<dbReference type="GO" id="GO:0010133">
    <property type="term" value="P:L-proline catabolic process to L-glutamate"/>
    <property type="evidence" value="ECO:0007669"/>
    <property type="project" value="TreeGrafter"/>
</dbReference>
<evidence type="ECO:0000313" key="5">
    <source>
        <dbReference type="Proteomes" id="UP001273589"/>
    </source>
</evidence>
<name>A0AAJ2PTD2_9ACTN</name>
<dbReference type="GO" id="GO:0009898">
    <property type="term" value="C:cytoplasmic side of plasma membrane"/>
    <property type="evidence" value="ECO:0007669"/>
    <property type="project" value="TreeGrafter"/>
</dbReference>
<keyword evidence="2" id="KW-0520">NAD</keyword>
<dbReference type="InterPro" id="IPR015590">
    <property type="entry name" value="Aldehyde_DH_dom"/>
</dbReference>
<dbReference type="PANTHER" id="PTHR42862:SF1">
    <property type="entry name" value="DELTA-1-PYRROLINE-5-CARBOXYLATE DEHYDROGENASE 2, ISOFORM A-RELATED"/>
    <property type="match status" value="1"/>
</dbReference>
<dbReference type="InterPro" id="IPR016162">
    <property type="entry name" value="Ald_DH_N"/>
</dbReference>
<feature type="domain" description="Aldehyde dehydrogenase" evidence="3">
    <location>
        <begin position="92"/>
        <end position="395"/>
    </location>
</feature>
<dbReference type="Proteomes" id="UP001273589">
    <property type="component" value="Unassembled WGS sequence"/>
</dbReference>
<dbReference type="Gene3D" id="3.40.605.10">
    <property type="entry name" value="Aldehyde Dehydrogenase, Chain A, domain 1"/>
    <property type="match status" value="1"/>
</dbReference>
<comment type="caution">
    <text evidence="4">The sequence shown here is derived from an EMBL/GenBank/DDBJ whole genome shotgun (WGS) entry which is preliminary data.</text>
</comment>
<sequence>MRPGPYERHGELLHDVARALAAGECRRPFTEATGQDAADAGMRSTRTAGKVFRSLLGRPFELGQPGALGRVRTESSPYGVALGISYPRCDPEELVAAAGRAAAGWRAAGTYQRAGLAVEILRRLNTRSHELALAVHHTTGQPLHASFRAAGPRAQDRALEAVAQALTESERVPADLHWESAERGGGPLALRGTCTLVPRGVSLLVGCPDFPLWNGYPGLFAGLVTGNPVVVAPHPRSVLPLAITVLVARQVLAEAGHDPNVVTLAVAEPERRVHRRLATDPAVRIVDFTGSARFADWLEQHARQATVFANRTGLNTVVVDSTDDYRGLVRGLALSSCLCNGTVRTTPQNILVPERGFRTDEGPKTLRDLGADLGDAVDRLLGHPARAARVLGAITADEVRDALTEAARYGPVLHASGPVVHPEQALADLRSPLLVRLRASDERIYTREWPGLVSFLVGTDSTSHSLALLRRTLARHGALHASVHSTDPLVLAAAETAALDAGVHLVENLDDLPADPSSARAEPPCAGAHFITGRFRVVRSRRHAPATAPVPAPDRPTVTARNPAATAELLDV</sequence>
<evidence type="ECO:0000256" key="1">
    <source>
        <dbReference type="ARBA" id="ARBA00023002"/>
    </source>
</evidence>
<dbReference type="InterPro" id="IPR050485">
    <property type="entry name" value="Proline_metab_enzyme"/>
</dbReference>
<gene>
    <name evidence="4" type="ORF">PV367_27195</name>
</gene>
<dbReference type="AlphaFoldDB" id="A0AAJ2PTD2"/>
<protein>
    <submittedName>
        <fullName evidence="4">Aldehyde dehydrogenase family protein</fullName>
    </submittedName>
</protein>
<evidence type="ECO:0000256" key="2">
    <source>
        <dbReference type="ARBA" id="ARBA00023027"/>
    </source>
</evidence>
<reference evidence="4" key="1">
    <citation type="journal article" date="2023" name="Microb. Genom.">
        <title>Mesoterricola silvestris gen. nov., sp. nov., Mesoterricola sediminis sp. nov., Geothrix oryzae sp. nov., Geothrix edaphica sp. nov., Geothrix rubra sp. nov., and Geothrix limicola sp. nov., six novel members of Acidobacteriota isolated from soils.</title>
        <authorList>
            <person name="Weisberg A.J."/>
            <person name="Pearce E."/>
            <person name="Kramer C.G."/>
            <person name="Chang J.H."/>
            <person name="Clarke C.R."/>
        </authorList>
    </citation>
    <scope>NUCLEOTIDE SEQUENCE</scope>
    <source>
        <strain evidence="4">ND06-05F</strain>
    </source>
</reference>
<dbReference type="Gene3D" id="3.40.309.10">
    <property type="entry name" value="Aldehyde Dehydrogenase, Chain A, domain 2"/>
    <property type="match status" value="1"/>
</dbReference>
<evidence type="ECO:0000313" key="4">
    <source>
        <dbReference type="EMBL" id="MDX3133383.1"/>
    </source>
</evidence>
<dbReference type="SUPFAM" id="SSF53720">
    <property type="entry name" value="ALDH-like"/>
    <property type="match status" value="1"/>
</dbReference>
<dbReference type="EMBL" id="JARAWN010000203">
    <property type="protein sequence ID" value="MDX3133383.1"/>
    <property type="molecule type" value="Genomic_DNA"/>
</dbReference>
<dbReference type="InterPro" id="IPR016161">
    <property type="entry name" value="Ald_DH/histidinol_DH"/>
</dbReference>
<keyword evidence="1" id="KW-0560">Oxidoreductase</keyword>
<accession>A0AAJ2PTD2</accession>